<dbReference type="AlphaFoldDB" id="A0A8K0JX86"/>
<proteinExistence type="predicted"/>
<evidence type="ECO:0000313" key="2">
    <source>
        <dbReference type="Proteomes" id="UP000792457"/>
    </source>
</evidence>
<keyword evidence="2" id="KW-1185">Reference proteome</keyword>
<gene>
    <name evidence="1" type="ORF">J437_LFUL005246</name>
</gene>
<dbReference type="Proteomes" id="UP000792457">
    <property type="component" value="Unassembled WGS sequence"/>
</dbReference>
<organism evidence="1 2">
    <name type="scientific">Ladona fulva</name>
    <name type="common">Scarce chaser dragonfly</name>
    <name type="synonym">Libellula fulva</name>
    <dbReference type="NCBI Taxonomy" id="123851"/>
    <lineage>
        <taxon>Eukaryota</taxon>
        <taxon>Metazoa</taxon>
        <taxon>Ecdysozoa</taxon>
        <taxon>Arthropoda</taxon>
        <taxon>Hexapoda</taxon>
        <taxon>Insecta</taxon>
        <taxon>Pterygota</taxon>
        <taxon>Palaeoptera</taxon>
        <taxon>Odonata</taxon>
        <taxon>Epiprocta</taxon>
        <taxon>Anisoptera</taxon>
        <taxon>Libelluloidea</taxon>
        <taxon>Libellulidae</taxon>
        <taxon>Ladona</taxon>
    </lineage>
</organism>
<sequence length="229" mass="26452">MLKFTSLAFLTNHKRDCNSKAPNKICLPADDDKWLHFKSYYTIMRVPFVAYADFECILSSVSSCYPCGSNSFTCPRQKHDVMSFCIVLVFESGEKFDPIIYGRKDVMSVFISKDMMITKLNVFPIVNSLSLNTLTIIFPSDSLTVSDSCTYHFLNLSMHHPGLNFDRHYMFSMCIWIWLLVRVFSLMKKLNKECLPPKEAFYSSLTEEDISDAEHGYAQSMWKKFNSPP</sequence>
<accession>A0A8K0JX86</accession>
<dbReference type="PANTHER" id="PTHR31511:SF12">
    <property type="entry name" value="RHO TERMINATION FACTOR N-TERMINAL DOMAIN-CONTAINING PROTEIN"/>
    <property type="match status" value="1"/>
</dbReference>
<protein>
    <submittedName>
        <fullName evidence="1">Uncharacterized protein</fullName>
    </submittedName>
</protein>
<dbReference type="EMBL" id="KZ308193">
    <property type="protein sequence ID" value="KAG8224365.1"/>
    <property type="molecule type" value="Genomic_DNA"/>
</dbReference>
<name>A0A8K0JX86_LADFU</name>
<evidence type="ECO:0000313" key="1">
    <source>
        <dbReference type="EMBL" id="KAG8224365.1"/>
    </source>
</evidence>
<reference evidence="1" key="2">
    <citation type="submission" date="2017-10" db="EMBL/GenBank/DDBJ databases">
        <title>Ladona fulva Genome sequencing and assembly.</title>
        <authorList>
            <person name="Murali S."/>
            <person name="Richards S."/>
            <person name="Bandaranaike D."/>
            <person name="Bellair M."/>
            <person name="Blankenburg K."/>
            <person name="Chao H."/>
            <person name="Dinh H."/>
            <person name="Doddapaneni H."/>
            <person name="Dugan-Rocha S."/>
            <person name="Elkadiri S."/>
            <person name="Gnanaolivu R."/>
            <person name="Hernandez B."/>
            <person name="Skinner E."/>
            <person name="Javaid M."/>
            <person name="Lee S."/>
            <person name="Li M."/>
            <person name="Ming W."/>
            <person name="Munidasa M."/>
            <person name="Muniz J."/>
            <person name="Nguyen L."/>
            <person name="Hughes D."/>
            <person name="Osuji N."/>
            <person name="Pu L.-L."/>
            <person name="Puazo M."/>
            <person name="Qu C."/>
            <person name="Quiroz J."/>
            <person name="Raj R."/>
            <person name="Weissenberger G."/>
            <person name="Xin Y."/>
            <person name="Zou X."/>
            <person name="Han Y."/>
            <person name="Worley K."/>
            <person name="Muzny D."/>
            <person name="Gibbs R."/>
        </authorList>
    </citation>
    <scope>NUCLEOTIDE SEQUENCE</scope>
    <source>
        <strain evidence="1">Sampled in the wild</strain>
    </source>
</reference>
<comment type="caution">
    <text evidence="1">The sequence shown here is derived from an EMBL/GenBank/DDBJ whole genome shotgun (WGS) entry which is preliminary data.</text>
</comment>
<dbReference type="OrthoDB" id="7612145at2759"/>
<reference evidence="1" key="1">
    <citation type="submission" date="2013-04" db="EMBL/GenBank/DDBJ databases">
        <authorList>
            <person name="Qu J."/>
            <person name="Murali S.C."/>
            <person name="Bandaranaike D."/>
            <person name="Bellair M."/>
            <person name="Blankenburg K."/>
            <person name="Chao H."/>
            <person name="Dinh H."/>
            <person name="Doddapaneni H."/>
            <person name="Downs B."/>
            <person name="Dugan-Rocha S."/>
            <person name="Elkadiri S."/>
            <person name="Gnanaolivu R.D."/>
            <person name="Hernandez B."/>
            <person name="Javaid M."/>
            <person name="Jayaseelan J.C."/>
            <person name="Lee S."/>
            <person name="Li M."/>
            <person name="Ming W."/>
            <person name="Munidasa M."/>
            <person name="Muniz J."/>
            <person name="Nguyen L."/>
            <person name="Ongeri F."/>
            <person name="Osuji N."/>
            <person name="Pu L.-L."/>
            <person name="Puazo M."/>
            <person name="Qu C."/>
            <person name="Quiroz J."/>
            <person name="Raj R."/>
            <person name="Weissenberger G."/>
            <person name="Xin Y."/>
            <person name="Zou X."/>
            <person name="Han Y."/>
            <person name="Richards S."/>
            <person name="Worley K."/>
            <person name="Muzny D."/>
            <person name="Gibbs R."/>
        </authorList>
    </citation>
    <scope>NUCLEOTIDE SEQUENCE</scope>
    <source>
        <strain evidence="1">Sampled in the wild</strain>
    </source>
</reference>
<dbReference type="PANTHER" id="PTHR31511">
    <property type="entry name" value="PROTEIN CBG23764"/>
    <property type="match status" value="1"/>
</dbReference>